<proteinExistence type="predicted"/>
<name>A0A0P9DS34_9CHLR</name>
<evidence type="ECO:0000313" key="1">
    <source>
        <dbReference type="EMBL" id="KPV53012.1"/>
    </source>
</evidence>
<protein>
    <submittedName>
        <fullName evidence="1">Uncharacterized protein</fullName>
    </submittedName>
</protein>
<sequence length="133" mass="14035">MIGELARGQLAPLEYCYALDAALAMLGGTVPHLICRADELAAEAQQRLGQPATTPPRAGLWIEPDAPHLAADLAEFVRAIPARAPLIVVASQPLARMLPERRAWRGAALGLRPGGVARLCAALQAAGFVQLSR</sequence>
<feature type="non-terminal residue" evidence="1">
    <location>
        <position position="133"/>
    </location>
</feature>
<dbReference type="AlphaFoldDB" id="A0A0P9DS34"/>
<dbReference type="Proteomes" id="UP000050509">
    <property type="component" value="Unassembled WGS sequence"/>
</dbReference>
<comment type="caution">
    <text evidence="1">The sequence shown here is derived from an EMBL/GenBank/DDBJ whole genome shotgun (WGS) entry which is preliminary data.</text>
</comment>
<organism evidence="1 2">
    <name type="scientific">Kouleothrix aurantiaca</name>
    <dbReference type="NCBI Taxonomy" id="186479"/>
    <lineage>
        <taxon>Bacteria</taxon>
        <taxon>Bacillati</taxon>
        <taxon>Chloroflexota</taxon>
        <taxon>Chloroflexia</taxon>
        <taxon>Chloroflexales</taxon>
        <taxon>Roseiflexineae</taxon>
        <taxon>Roseiflexaceae</taxon>
        <taxon>Kouleothrix</taxon>
    </lineage>
</organism>
<accession>A0A0P9DS34</accession>
<keyword evidence="2" id="KW-1185">Reference proteome</keyword>
<reference evidence="1 2" key="1">
    <citation type="submission" date="2015-09" db="EMBL/GenBank/DDBJ databases">
        <title>Draft genome sequence of Kouleothrix aurantiaca JCM 19913.</title>
        <authorList>
            <person name="Hemp J."/>
        </authorList>
    </citation>
    <scope>NUCLEOTIDE SEQUENCE [LARGE SCALE GENOMIC DNA]</scope>
    <source>
        <strain evidence="1 2">COM-B</strain>
    </source>
</reference>
<gene>
    <name evidence="1" type="ORF">SE17_12100</name>
</gene>
<evidence type="ECO:0000313" key="2">
    <source>
        <dbReference type="Proteomes" id="UP000050509"/>
    </source>
</evidence>
<dbReference type="EMBL" id="LJCR01000365">
    <property type="protein sequence ID" value="KPV53012.1"/>
    <property type="molecule type" value="Genomic_DNA"/>
</dbReference>